<evidence type="ECO:0000256" key="1">
    <source>
        <dbReference type="ARBA" id="ARBA00004651"/>
    </source>
</evidence>
<protein>
    <recommendedName>
        <fullName evidence="3 10">Cell division protein FtsX</fullName>
    </recommendedName>
</protein>
<organism evidence="14 15">
    <name type="scientific">Fimbriimonas ginsengisoli Gsoil 348</name>
    <dbReference type="NCBI Taxonomy" id="661478"/>
    <lineage>
        <taxon>Bacteria</taxon>
        <taxon>Bacillati</taxon>
        <taxon>Armatimonadota</taxon>
        <taxon>Fimbriimonadia</taxon>
        <taxon>Fimbriimonadales</taxon>
        <taxon>Fimbriimonadaceae</taxon>
        <taxon>Fimbriimonas</taxon>
    </lineage>
</organism>
<dbReference type="GO" id="GO:0005886">
    <property type="term" value="C:plasma membrane"/>
    <property type="evidence" value="ECO:0007669"/>
    <property type="project" value="UniProtKB-SubCell"/>
</dbReference>
<feature type="transmembrane region" description="Helical" evidence="11">
    <location>
        <begin position="168"/>
        <end position="192"/>
    </location>
</feature>
<keyword evidence="5 10" id="KW-0132">Cell division</keyword>
<reference evidence="14 15" key="1">
    <citation type="journal article" date="2014" name="PLoS ONE">
        <title>The first complete genome sequence of the class fimbriimonadia in the phylum armatimonadetes.</title>
        <authorList>
            <person name="Hu Z.Y."/>
            <person name="Wang Y.Z."/>
            <person name="Im W.T."/>
            <person name="Wang S.Y."/>
            <person name="Zhao G.P."/>
            <person name="Zheng H.J."/>
            <person name="Quan Z.X."/>
        </authorList>
    </citation>
    <scope>NUCLEOTIDE SEQUENCE [LARGE SCALE GENOMIC DNA]</scope>
    <source>
        <strain evidence="14">Gsoil 348</strain>
    </source>
</reference>
<name>A0A068NR70_FIMGI</name>
<proteinExistence type="inferred from homology"/>
<evidence type="ECO:0000256" key="6">
    <source>
        <dbReference type="ARBA" id="ARBA00022692"/>
    </source>
</evidence>
<dbReference type="PANTHER" id="PTHR47755">
    <property type="entry name" value="CELL DIVISION PROTEIN FTSX"/>
    <property type="match status" value="1"/>
</dbReference>
<dbReference type="PANTHER" id="PTHR47755:SF1">
    <property type="entry name" value="CELL DIVISION PROTEIN FTSX"/>
    <property type="match status" value="1"/>
</dbReference>
<evidence type="ECO:0000256" key="3">
    <source>
        <dbReference type="ARBA" id="ARBA00021907"/>
    </source>
</evidence>
<dbReference type="RefSeq" id="WP_025227291.1">
    <property type="nucleotide sequence ID" value="NZ_CP007139.1"/>
</dbReference>
<keyword evidence="4 10" id="KW-1003">Cell membrane</keyword>
<dbReference type="InterPro" id="IPR003838">
    <property type="entry name" value="ABC3_permease_C"/>
</dbReference>
<comment type="subcellular location">
    <subcellularLocation>
        <location evidence="1">Cell membrane</location>
        <topology evidence="1">Multi-pass membrane protein</topology>
    </subcellularLocation>
</comment>
<dbReference type="HOGENOM" id="CLU_073546_2_1_0"/>
<dbReference type="GO" id="GO:0051301">
    <property type="term" value="P:cell division"/>
    <property type="evidence" value="ECO:0007669"/>
    <property type="project" value="UniProtKB-KW"/>
</dbReference>
<dbReference type="Proteomes" id="UP000027982">
    <property type="component" value="Chromosome"/>
</dbReference>
<keyword evidence="6 11" id="KW-0812">Transmembrane</keyword>
<dbReference type="AlphaFoldDB" id="A0A068NR70"/>
<dbReference type="eggNOG" id="COG2177">
    <property type="taxonomic scope" value="Bacteria"/>
</dbReference>
<dbReference type="PIRSF" id="PIRSF003097">
    <property type="entry name" value="FtsX"/>
    <property type="match status" value="1"/>
</dbReference>
<dbReference type="OrthoDB" id="9812531at2"/>
<sequence>MLDRISFVIGEAMIALRRNGFMTFSAITTVAIALYLLGGLGYLYVNVDQSTRNISSKFEIYVYLRPGTEFKAITETAEAIRKIDGAGVVSWIPKDKAWALLKQQDPDTTAGIEDNPLPDSYKVTLTDLGKGDAVAEAIKELPAVQPDGVKYFGEEQRLVNGILNLIRWLSSAGALLLVIAGILIFNTIRQAILARRTEIRIMQLVGASRPMIYIPFLLEGLVHGVIGGSLAAGFVWLTNHAVEIWVYDKLNKALPIFPTSQVLMIFAAAGAVYGVFCSAIALRLRNQA</sequence>
<evidence type="ECO:0000256" key="10">
    <source>
        <dbReference type="PIRNR" id="PIRNR003097"/>
    </source>
</evidence>
<feature type="transmembrane region" description="Helical" evidence="11">
    <location>
        <begin position="21"/>
        <end position="45"/>
    </location>
</feature>
<evidence type="ECO:0000256" key="5">
    <source>
        <dbReference type="ARBA" id="ARBA00022618"/>
    </source>
</evidence>
<evidence type="ECO:0000256" key="4">
    <source>
        <dbReference type="ARBA" id="ARBA00022475"/>
    </source>
</evidence>
<dbReference type="STRING" id="661478.OP10G_0691"/>
<feature type="domain" description="FtsX extracellular" evidence="13">
    <location>
        <begin position="59"/>
        <end position="145"/>
    </location>
</feature>
<evidence type="ECO:0000256" key="2">
    <source>
        <dbReference type="ARBA" id="ARBA00007379"/>
    </source>
</evidence>
<keyword evidence="9 10" id="KW-0131">Cell cycle</keyword>
<evidence type="ECO:0000256" key="9">
    <source>
        <dbReference type="ARBA" id="ARBA00023306"/>
    </source>
</evidence>
<evidence type="ECO:0000256" key="7">
    <source>
        <dbReference type="ARBA" id="ARBA00022989"/>
    </source>
</evidence>
<dbReference type="Gene3D" id="3.30.70.3040">
    <property type="match status" value="1"/>
</dbReference>
<dbReference type="Pfam" id="PF18075">
    <property type="entry name" value="FtsX_ECD"/>
    <property type="match status" value="1"/>
</dbReference>
<accession>A0A068NR70</accession>
<gene>
    <name evidence="14" type="ORF">OP10G_0691</name>
</gene>
<evidence type="ECO:0000313" key="15">
    <source>
        <dbReference type="Proteomes" id="UP000027982"/>
    </source>
</evidence>
<dbReference type="InterPro" id="IPR004513">
    <property type="entry name" value="FtsX"/>
</dbReference>
<dbReference type="InterPro" id="IPR040690">
    <property type="entry name" value="FtsX_ECD"/>
</dbReference>
<comment type="similarity">
    <text evidence="2 10">Belongs to the ABC-4 integral membrane protein family. FtsX subfamily.</text>
</comment>
<keyword evidence="15" id="KW-1185">Reference proteome</keyword>
<feature type="transmembrane region" description="Helical" evidence="11">
    <location>
        <begin position="212"/>
        <end position="236"/>
    </location>
</feature>
<keyword evidence="7 11" id="KW-1133">Transmembrane helix</keyword>
<feature type="domain" description="ABC3 transporter permease C-terminal" evidence="12">
    <location>
        <begin position="172"/>
        <end position="286"/>
    </location>
</feature>
<dbReference type="Pfam" id="PF02687">
    <property type="entry name" value="FtsX"/>
    <property type="match status" value="1"/>
</dbReference>
<keyword evidence="8 10" id="KW-0472">Membrane</keyword>
<evidence type="ECO:0000256" key="8">
    <source>
        <dbReference type="ARBA" id="ARBA00023136"/>
    </source>
</evidence>
<evidence type="ECO:0000259" key="12">
    <source>
        <dbReference type="Pfam" id="PF02687"/>
    </source>
</evidence>
<dbReference type="KEGG" id="fgi:OP10G_0691"/>
<evidence type="ECO:0000259" key="13">
    <source>
        <dbReference type="Pfam" id="PF18075"/>
    </source>
</evidence>
<dbReference type="EMBL" id="CP007139">
    <property type="protein sequence ID" value="AIE84059.1"/>
    <property type="molecule type" value="Genomic_DNA"/>
</dbReference>
<evidence type="ECO:0000313" key="14">
    <source>
        <dbReference type="EMBL" id="AIE84059.1"/>
    </source>
</evidence>
<feature type="transmembrane region" description="Helical" evidence="11">
    <location>
        <begin position="256"/>
        <end position="282"/>
    </location>
</feature>
<evidence type="ECO:0000256" key="11">
    <source>
        <dbReference type="SAM" id="Phobius"/>
    </source>
</evidence>